<dbReference type="EMBL" id="JACJVP010000039">
    <property type="protein sequence ID" value="MBB6673440.1"/>
    <property type="molecule type" value="Genomic_DNA"/>
</dbReference>
<keyword evidence="4" id="KW-1185">Reference proteome</keyword>
<dbReference type="GO" id="GO:0016787">
    <property type="term" value="F:hydrolase activity"/>
    <property type="evidence" value="ECO:0007669"/>
    <property type="project" value="InterPro"/>
</dbReference>
<dbReference type="RefSeq" id="WP_185671302.1">
    <property type="nucleotide sequence ID" value="NZ_JACJVP010000039.1"/>
</dbReference>
<proteinExistence type="predicted"/>
<keyword evidence="1" id="KW-0732">Signal</keyword>
<dbReference type="PANTHER" id="PTHR43037:SF1">
    <property type="entry name" value="BLL1128 PROTEIN"/>
    <property type="match status" value="1"/>
</dbReference>
<evidence type="ECO:0000313" key="3">
    <source>
        <dbReference type="EMBL" id="MBB6673440.1"/>
    </source>
</evidence>
<accession>A0A7X0RW41</accession>
<dbReference type="AlphaFoldDB" id="A0A7X0RW41"/>
<dbReference type="SUPFAM" id="SSF53474">
    <property type="entry name" value="alpha/beta-Hydrolases"/>
    <property type="match status" value="1"/>
</dbReference>
<reference evidence="3 4" key="1">
    <citation type="submission" date="2020-08" db="EMBL/GenBank/DDBJ databases">
        <title>Cohnella phylogeny.</title>
        <authorList>
            <person name="Dunlap C."/>
        </authorList>
    </citation>
    <scope>NUCLEOTIDE SEQUENCE [LARGE SCALE GENOMIC DNA]</scope>
    <source>
        <strain evidence="3 4">DSM 28246</strain>
    </source>
</reference>
<evidence type="ECO:0000259" key="2">
    <source>
        <dbReference type="Pfam" id="PF01738"/>
    </source>
</evidence>
<feature type="domain" description="Dienelactone hydrolase" evidence="2">
    <location>
        <begin position="95"/>
        <end position="198"/>
    </location>
</feature>
<dbReference type="Proteomes" id="UP000547209">
    <property type="component" value="Unassembled WGS sequence"/>
</dbReference>
<sequence>MIRIDEKLRKDGASLNYLLHLPDRIESSQPLPLLLYLHGVSQRGNDLELLRLDFLPQQLEKKSDIPFIVVTPQCPNQSSWDMETDFIIALLDEIVAEYPVDHKRIYLTGISMGGYGVWDLAIKYPQRFAALAPMCGGGEPEKAEVLKNIPIWAFHGEKDDVIPLQETLNMVEAVKRHKGNVKLTIYPNAGHDLTETYADPLLYNWLLEQVSR</sequence>
<organism evidence="3 4">
    <name type="scientific">Cohnella nanjingensis</name>
    <dbReference type="NCBI Taxonomy" id="1387779"/>
    <lineage>
        <taxon>Bacteria</taxon>
        <taxon>Bacillati</taxon>
        <taxon>Bacillota</taxon>
        <taxon>Bacilli</taxon>
        <taxon>Bacillales</taxon>
        <taxon>Paenibacillaceae</taxon>
        <taxon>Cohnella</taxon>
    </lineage>
</organism>
<dbReference type="InterPro" id="IPR002925">
    <property type="entry name" value="Dienelactn_hydro"/>
</dbReference>
<protein>
    <submittedName>
        <fullName evidence="3">Prolyl oligopeptidase family serine peptidase</fullName>
    </submittedName>
</protein>
<dbReference type="Gene3D" id="3.40.50.1820">
    <property type="entry name" value="alpha/beta hydrolase"/>
    <property type="match status" value="1"/>
</dbReference>
<evidence type="ECO:0000256" key="1">
    <source>
        <dbReference type="ARBA" id="ARBA00022729"/>
    </source>
</evidence>
<gene>
    <name evidence="3" type="ORF">H7C19_22435</name>
</gene>
<dbReference type="Pfam" id="PF01738">
    <property type="entry name" value="DLH"/>
    <property type="match status" value="1"/>
</dbReference>
<dbReference type="InterPro" id="IPR029058">
    <property type="entry name" value="AB_hydrolase_fold"/>
</dbReference>
<evidence type="ECO:0000313" key="4">
    <source>
        <dbReference type="Proteomes" id="UP000547209"/>
    </source>
</evidence>
<name>A0A7X0RW41_9BACL</name>
<dbReference type="PANTHER" id="PTHR43037">
    <property type="entry name" value="UNNAMED PRODUCT-RELATED"/>
    <property type="match status" value="1"/>
</dbReference>
<dbReference type="InterPro" id="IPR050955">
    <property type="entry name" value="Plant_Biomass_Hydrol_Est"/>
</dbReference>
<comment type="caution">
    <text evidence="3">The sequence shown here is derived from an EMBL/GenBank/DDBJ whole genome shotgun (WGS) entry which is preliminary data.</text>
</comment>